<keyword evidence="4 6" id="KW-0249">Electron transport</keyword>
<comment type="similarity">
    <text evidence="1 6">Belongs to the rubredoxin family.</text>
</comment>
<dbReference type="Proteomes" id="UP001164187">
    <property type="component" value="Chromosome"/>
</dbReference>
<keyword evidence="3 6" id="KW-0479">Metal-binding</keyword>
<dbReference type="EMBL" id="CP114052">
    <property type="protein sequence ID" value="WAW15548.1"/>
    <property type="molecule type" value="Genomic_DNA"/>
</dbReference>
<dbReference type="PROSITE" id="PS00202">
    <property type="entry name" value="RUBREDOXIN"/>
    <property type="match status" value="1"/>
</dbReference>
<evidence type="ECO:0000259" key="7">
    <source>
        <dbReference type="PROSITE" id="PS50903"/>
    </source>
</evidence>
<evidence type="ECO:0000256" key="1">
    <source>
        <dbReference type="ARBA" id="ARBA00005337"/>
    </source>
</evidence>
<evidence type="ECO:0000256" key="3">
    <source>
        <dbReference type="ARBA" id="ARBA00022723"/>
    </source>
</evidence>
<dbReference type="PANTHER" id="PTHR47627:SF1">
    <property type="entry name" value="RUBREDOXIN-1-RELATED"/>
    <property type="match status" value="1"/>
</dbReference>
<dbReference type="InterPro" id="IPR050526">
    <property type="entry name" value="Rubredoxin_ET"/>
</dbReference>
<dbReference type="InterPro" id="IPR018527">
    <property type="entry name" value="Rubredoxin_Fe_BS"/>
</dbReference>
<evidence type="ECO:0000313" key="9">
    <source>
        <dbReference type="Proteomes" id="UP001164187"/>
    </source>
</evidence>
<evidence type="ECO:0000256" key="2">
    <source>
        <dbReference type="ARBA" id="ARBA00022448"/>
    </source>
</evidence>
<gene>
    <name evidence="8" type="ORF">O0R46_03645</name>
</gene>
<dbReference type="SUPFAM" id="SSF57802">
    <property type="entry name" value="Rubredoxin-like"/>
    <property type="match status" value="1"/>
</dbReference>
<organism evidence="8 9">
    <name type="scientific">Peptostreptococcus equinus</name>
    <dbReference type="NCBI Taxonomy" id="3003601"/>
    <lineage>
        <taxon>Bacteria</taxon>
        <taxon>Bacillati</taxon>
        <taxon>Bacillota</taxon>
        <taxon>Clostridia</taxon>
        <taxon>Peptostreptococcales</taxon>
        <taxon>Peptostreptococcaceae</taxon>
        <taxon>Peptostreptococcus</taxon>
    </lineage>
</organism>
<feature type="domain" description="Rubredoxin-like" evidence="7">
    <location>
        <begin position="5"/>
        <end position="56"/>
    </location>
</feature>
<dbReference type="InterPro" id="IPR024934">
    <property type="entry name" value="Rubredoxin-like_dom"/>
</dbReference>
<proteinExistence type="inferred from homology"/>
<comment type="cofactor">
    <cofactor evidence="6">
        <name>Fe(3+)</name>
        <dbReference type="ChEBI" id="CHEBI:29034"/>
    </cofactor>
    <text evidence="6">Binds 1 Fe(3+) ion per subunit.</text>
</comment>
<sequence>MSEKVVKYKCRPCGYVYDPQVGVPEYGINPGINFEDLPEDWTCPKCAASRWMFEKTE</sequence>
<dbReference type="Pfam" id="PF00301">
    <property type="entry name" value="Rubredoxin"/>
    <property type="match status" value="1"/>
</dbReference>
<accession>A0ABY7JTR8</accession>
<name>A0ABY7JTR8_9FIRM</name>
<dbReference type="CDD" id="cd00730">
    <property type="entry name" value="rubredoxin"/>
    <property type="match status" value="1"/>
</dbReference>
<keyword evidence="2 6" id="KW-0813">Transport</keyword>
<keyword evidence="9" id="KW-1185">Reference proteome</keyword>
<evidence type="ECO:0000256" key="5">
    <source>
        <dbReference type="ARBA" id="ARBA00023004"/>
    </source>
</evidence>
<keyword evidence="5 6" id="KW-0408">Iron</keyword>
<dbReference type="PIRSF" id="PIRSF000071">
    <property type="entry name" value="Rubredoxin"/>
    <property type="match status" value="1"/>
</dbReference>
<evidence type="ECO:0000313" key="8">
    <source>
        <dbReference type="EMBL" id="WAW15548.1"/>
    </source>
</evidence>
<reference evidence="8" key="1">
    <citation type="submission" date="2022-12" db="EMBL/GenBank/DDBJ databases">
        <title>Peptostreptococcus.</title>
        <authorList>
            <person name="Lee S.H."/>
        </authorList>
    </citation>
    <scope>NUCLEOTIDE SEQUENCE</scope>
    <source>
        <strain evidence="8">CBA3647</strain>
    </source>
</reference>
<protein>
    <recommendedName>
        <fullName evidence="6">Rubredoxin</fullName>
    </recommendedName>
</protein>
<evidence type="ECO:0000256" key="6">
    <source>
        <dbReference type="PIRNR" id="PIRNR000071"/>
    </source>
</evidence>
<evidence type="ECO:0000256" key="4">
    <source>
        <dbReference type="ARBA" id="ARBA00022982"/>
    </source>
</evidence>
<dbReference type="PANTHER" id="PTHR47627">
    <property type="entry name" value="RUBREDOXIN"/>
    <property type="match status" value="1"/>
</dbReference>
<dbReference type="InterPro" id="IPR024935">
    <property type="entry name" value="Rubredoxin_dom"/>
</dbReference>
<dbReference type="PRINTS" id="PR00163">
    <property type="entry name" value="RUBREDOXIN"/>
</dbReference>
<dbReference type="Gene3D" id="2.20.28.10">
    <property type="match status" value="1"/>
</dbReference>
<dbReference type="InterPro" id="IPR024922">
    <property type="entry name" value="Rubredoxin"/>
</dbReference>
<dbReference type="RefSeq" id="WP_269312222.1">
    <property type="nucleotide sequence ID" value="NZ_CP114052.1"/>
</dbReference>
<dbReference type="PROSITE" id="PS50903">
    <property type="entry name" value="RUBREDOXIN_LIKE"/>
    <property type="match status" value="1"/>
</dbReference>